<evidence type="ECO:0000256" key="2">
    <source>
        <dbReference type="SAM" id="SignalP"/>
    </source>
</evidence>
<gene>
    <name evidence="3" type="ORF">SAMN05216297_11738</name>
</gene>
<feature type="compositionally biased region" description="Basic and acidic residues" evidence="1">
    <location>
        <begin position="50"/>
        <end position="71"/>
    </location>
</feature>
<evidence type="ECO:0000313" key="4">
    <source>
        <dbReference type="Proteomes" id="UP000199672"/>
    </source>
</evidence>
<organism evidence="3 4">
    <name type="scientific">Flavobacterium phragmitis</name>
    <dbReference type="NCBI Taxonomy" id="739143"/>
    <lineage>
        <taxon>Bacteria</taxon>
        <taxon>Pseudomonadati</taxon>
        <taxon>Bacteroidota</taxon>
        <taxon>Flavobacteriia</taxon>
        <taxon>Flavobacteriales</taxon>
        <taxon>Flavobacteriaceae</taxon>
        <taxon>Flavobacterium</taxon>
    </lineage>
</organism>
<dbReference type="EMBL" id="FOMH01000017">
    <property type="protein sequence ID" value="SFD98485.1"/>
    <property type="molecule type" value="Genomic_DNA"/>
</dbReference>
<dbReference type="AlphaFoldDB" id="A0A1I1WTF4"/>
<sequence length="86" mass="9837">MRNLIASFCIILFFGFASAHETPVKKKQSTDTIHSKKSKHKTSTQKSITTKKDTVNRQRTEQKGKTTKSKENTTQQGRDTINRTRP</sequence>
<evidence type="ECO:0000256" key="1">
    <source>
        <dbReference type="SAM" id="MobiDB-lite"/>
    </source>
</evidence>
<accession>A0A1I1WTF4</accession>
<keyword evidence="4" id="KW-1185">Reference proteome</keyword>
<feature type="chain" id="PRO_5011629627" evidence="2">
    <location>
        <begin position="20"/>
        <end position="86"/>
    </location>
</feature>
<protein>
    <submittedName>
        <fullName evidence="3">Uncharacterized protein</fullName>
    </submittedName>
</protein>
<keyword evidence="2" id="KW-0732">Signal</keyword>
<proteinExistence type="predicted"/>
<feature type="signal peptide" evidence="2">
    <location>
        <begin position="1"/>
        <end position="19"/>
    </location>
</feature>
<reference evidence="4" key="1">
    <citation type="submission" date="2016-10" db="EMBL/GenBank/DDBJ databases">
        <authorList>
            <person name="Varghese N."/>
            <person name="Submissions S."/>
        </authorList>
    </citation>
    <scope>NUCLEOTIDE SEQUENCE [LARGE SCALE GENOMIC DNA]</scope>
    <source>
        <strain evidence="4">CGMCC 1.10370</strain>
    </source>
</reference>
<feature type="region of interest" description="Disordered" evidence="1">
    <location>
        <begin position="21"/>
        <end position="86"/>
    </location>
</feature>
<dbReference type="Proteomes" id="UP000199672">
    <property type="component" value="Unassembled WGS sequence"/>
</dbReference>
<dbReference type="RefSeq" id="WP_091498436.1">
    <property type="nucleotide sequence ID" value="NZ_FOMH01000017.1"/>
</dbReference>
<evidence type="ECO:0000313" key="3">
    <source>
        <dbReference type="EMBL" id="SFD98485.1"/>
    </source>
</evidence>
<name>A0A1I1WTF4_9FLAO</name>